<proteinExistence type="predicted"/>
<reference evidence="1" key="1">
    <citation type="submission" date="2021-02" db="EMBL/GenBank/DDBJ databases">
        <authorList>
            <person name="Han P."/>
        </authorList>
    </citation>
    <scope>NUCLEOTIDE SEQUENCE</scope>
    <source>
        <strain evidence="1">Candidatus Nitrotoga sp. ZN8</strain>
    </source>
</reference>
<protein>
    <submittedName>
        <fullName evidence="1">Uncharacterized protein</fullName>
    </submittedName>
</protein>
<dbReference type="EMBL" id="CAJNBL010000024">
    <property type="protein sequence ID" value="CAE6721012.1"/>
    <property type="molecule type" value="Genomic_DNA"/>
</dbReference>
<sequence length="38" mass="4619">MFRPYPRLVSEYHRLYDLLTLQRYAAVHLDIAIFVKLP</sequence>
<name>A0A916BDS0_9PROT</name>
<accession>A0A916BDS0</accession>
<evidence type="ECO:0000313" key="1">
    <source>
        <dbReference type="EMBL" id="CAE6721012.1"/>
    </source>
</evidence>
<comment type="caution">
    <text evidence="1">The sequence shown here is derived from an EMBL/GenBank/DDBJ whole genome shotgun (WGS) entry which is preliminary data.</text>
</comment>
<evidence type="ECO:0000313" key="2">
    <source>
        <dbReference type="Proteomes" id="UP000675882"/>
    </source>
</evidence>
<dbReference type="Proteomes" id="UP000675882">
    <property type="component" value="Unassembled WGS sequence"/>
</dbReference>
<organism evidence="1 2">
    <name type="scientific">Candidatus Nitrotoga fabula</name>
    <dbReference type="NCBI Taxonomy" id="2182327"/>
    <lineage>
        <taxon>Bacteria</taxon>
        <taxon>Pseudomonadati</taxon>
        <taxon>Pseudomonadota</taxon>
        <taxon>Betaproteobacteria</taxon>
        <taxon>Nitrosomonadales</taxon>
        <taxon>Gallionellaceae</taxon>
        <taxon>Candidatus Nitrotoga</taxon>
    </lineage>
</organism>
<keyword evidence="2" id="KW-1185">Reference proteome</keyword>
<dbReference type="AlphaFoldDB" id="A0A916BDS0"/>
<gene>
    <name evidence="1" type="ORF">NTGZN8_300094</name>
</gene>